<dbReference type="InterPro" id="IPR000073">
    <property type="entry name" value="AB_hydrolase_1"/>
</dbReference>
<dbReference type="InterPro" id="IPR013595">
    <property type="entry name" value="Pept_S33_TAP-like_C"/>
</dbReference>
<accession>A0AB39TUP4</accession>
<dbReference type="Pfam" id="PF08386">
    <property type="entry name" value="Abhydrolase_4"/>
    <property type="match status" value="1"/>
</dbReference>
<keyword evidence="3 8" id="KW-0378">Hydrolase</keyword>
<dbReference type="InterPro" id="IPR051601">
    <property type="entry name" value="Serine_prot/Carboxylest_S33"/>
</dbReference>
<gene>
    <name evidence="8" type="ORF">AB2U05_31955</name>
</gene>
<dbReference type="PANTHER" id="PTHR43248">
    <property type="entry name" value="2-SUCCINYL-6-HYDROXY-2,4-CYCLOHEXADIENE-1-CARBOXYLATE SYNTHASE"/>
    <property type="match status" value="1"/>
</dbReference>
<organism evidence="8">
    <name type="scientific">Streptomyces sp. Y1</name>
    <dbReference type="NCBI Taxonomy" id="3238634"/>
    <lineage>
        <taxon>Bacteria</taxon>
        <taxon>Bacillati</taxon>
        <taxon>Actinomycetota</taxon>
        <taxon>Actinomycetes</taxon>
        <taxon>Kitasatosporales</taxon>
        <taxon>Streptomycetaceae</taxon>
        <taxon>Streptomyces</taxon>
    </lineage>
</organism>
<feature type="region of interest" description="Disordered" evidence="4">
    <location>
        <begin position="29"/>
        <end position="57"/>
    </location>
</feature>
<evidence type="ECO:0000256" key="2">
    <source>
        <dbReference type="ARBA" id="ARBA00022729"/>
    </source>
</evidence>
<dbReference type="Pfam" id="PF00561">
    <property type="entry name" value="Abhydrolase_1"/>
    <property type="match status" value="1"/>
</dbReference>
<name>A0AB39TUP4_9ACTN</name>
<protein>
    <submittedName>
        <fullName evidence="8">Alpha/beta hydrolase</fullName>
    </submittedName>
</protein>
<dbReference type="PANTHER" id="PTHR43248:SF29">
    <property type="entry name" value="TRIPEPTIDYL AMINOPEPTIDASE"/>
    <property type="match status" value="1"/>
</dbReference>
<sequence>MSIPQRTLTAAAAAVLAATVLGTLTAAPASAADQRHGRHDGLAWTDCPSKPGPPHDPAQRCAALAVPLDYQDPDGEQLTLTVSRIATAKPGLRQGVLLIVPGGPGEDGLDRPSRALQQLPQEVKDRFDLVGFDPRGVGASTPVSCGLDHDDLAPVRLRPWPAPDGSIDGNLALAHRFADACARNGGPVLRSISTANEARDIDRVRRALGERRISAWGTSYGSYAGAVYATMFARNTDRIVLDSNDDPDPSKVGRNWLAAYGQGVEDRFPDFARWAAAPGNPDRVADTPEEVRPLFLDLAARLDRAPLPWPGADPAELNGNVLRGAMLQSLYADARFPDLARLMLAGLGRRPLPASDVMPPQAEPVAQNHIAASAATLCNDVSWPADPAAYAKDVAADRAARPLTAGMPVNVMPCAFWPFAPAEPPVRVTDRGPANVLLAQNLRDVATPYTGARKLAAAFGERARMVTVDSGGHDVYRANGNACGDAVVTDFLVTGRRPAEDVACPAG</sequence>
<evidence type="ECO:0000256" key="4">
    <source>
        <dbReference type="SAM" id="MobiDB-lite"/>
    </source>
</evidence>
<proteinExistence type="inferred from homology"/>
<evidence type="ECO:0000259" key="7">
    <source>
        <dbReference type="Pfam" id="PF08386"/>
    </source>
</evidence>
<evidence type="ECO:0000256" key="1">
    <source>
        <dbReference type="ARBA" id="ARBA00010088"/>
    </source>
</evidence>
<feature type="chain" id="PRO_5044233938" evidence="5">
    <location>
        <begin position="32"/>
        <end position="507"/>
    </location>
</feature>
<evidence type="ECO:0000256" key="3">
    <source>
        <dbReference type="ARBA" id="ARBA00022801"/>
    </source>
</evidence>
<keyword evidence="2 5" id="KW-0732">Signal</keyword>
<dbReference type="InterPro" id="IPR029058">
    <property type="entry name" value="AB_hydrolase_fold"/>
</dbReference>
<dbReference type="AlphaFoldDB" id="A0AB39TUP4"/>
<feature type="signal peptide" evidence="5">
    <location>
        <begin position="1"/>
        <end position="31"/>
    </location>
</feature>
<dbReference type="RefSeq" id="WP_369185057.1">
    <property type="nucleotide sequence ID" value="NZ_CP163445.1"/>
</dbReference>
<dbReference type="PROSITE" id="PS51318">
    <property type="entry name" value="TAT"/>
    <property type="match status" value="1"/>
</dbReference>
<feature type="domain" description="Peptidase S33 tripeptidyl aminopeptidase-like C-terminal" evidence="7">
    <location>
        <begin position="410"/>
        <end position="504"/>
    </location>
</feature>
<dbReference type="GO" id="GO:0016787">
    <property type="term" value="F:hydrolase activity"/>
    <property type="evidence" value="ECO:0007669"/>
    <property type="project" value="UniProtKB-KW"/>
</dbReference>
<reference evidence="8" key="1">
    <citation type="submission" date="2024-07" db="EMBL/GenBank/DDBJ databases">
        <authorList>
            <person name="Yu S.T."/>
        </authorList>
    </citation>
    <scope>NUCLEOTIDE SEQUENCE</scope>
    <source>
        <strain evidence="8">Y1</strain>
    </source>
</reference>
<dbReference type="Gene3D" id="3.40.50.1820">
    <property type="entry name" value="alpha/beta hydrolase"/>
    <property type="match status" value="2"/>
</dbReference>
<feature type="domain" description="AB hydrolase-1" evidence="6">
    <location>
        <begin position="96"/>
        <end position="286"/>
    </location>
</feature>
<dbReference type="InterPro" id="IPR006311">
    <property type="entry name" value="TAT_signal"/>
</dbReference>
<evidence type="ECO:0000256" key="5">
    <source>
        <dbReference type="SAM" id="SignalP"/>
    </source>
</evidence>
<evidence type="ECO:0000259" key="6">
    <source>
        <dbReference type="Pfam" id="PF00561"/>
    </source>
</evidence>
<comment type="similarity">
    <text evidence="1">Belongs to the peptidase S33 family.</text>
</comment>
<evidence type="ECO:0000313" key="8">
    <source>
        <dbReference type="EMBL" id="XDQ82791.1"/>
    </source>
</evidence>
<dbReference type="EMBL" id="CP163445">
    <property type="protein sequence ID" value="XDQ82791.1"/>
    <property type="molecule type" value="Genomic_DNA"/>
</dbReference>
<dbReference type="SUPFAM" id="SSF53474">
    <property type="entry name" value="alpha/beta-Hydrolases"/>
    <property type="match status" value="1"/>
</dbReference>